<protein>
    <submittedName>
        <fullName evidence="3">Uncharacterized protein LOC104716765</fullName>
    </submittedName>
</protein>
<dbReference type="Pfam" id="PF12767">
    <property type="entry name" value="SAGA-Tad1"/>
    <property type="match status" value="1"/>
</dbReference>
<gene>
    <name evidence="3" type="primary">LOC104716765</name>
</gene>
<organism evidence="2 3">
    <name type="scientific">Camelina sativa</name>
    <name type="common">False flax</name>
    <name type="synonym">Myagrum sativum</name>
    <dbReference type="NCBI Taxonomy" id="90675"/>
    <lineage>
        <taxon>Eukaryota</taxon>
        <taxon>Viridiplantae</taxon>
        <taxon>Streptophyta</taxon>
        <taxon>Embryophyta</taxon>
        <taxon>Tracheophyta</taxon>
        <taxon>Spermatophyta</taxon>
        <taxon>Magnoliopsida</taxon>
        <taxon>eudicotyledons</taxon>
        <taxon>Gunneridae</taxon>
        <taxon>Pentapetalae</taxon>
        <taxon>rosids</taxon>
        <taxon>malvids</taxon>
        <taxon>Brassicales</taxon>
        <taxon>Brassicaceae</taxon>
        <taxon>Camelineae</taxon>
        <taxon>Camelina</taxon>
    </lineage>
</organism>
<dbReference type="GeneID" id="104716765"/>
<evidence type="ECO:0000313" key="3">
    <source>
        <dbReference type="RefSeq" id="XP_010432502.1"/>
    </source>
</evidence>
<feature type="compositionally biased region" description="Polar residues" evidence="1">
    <location>
        <begin position="108"/>
        <end position="120"/>
    </location>
</feature>
<reference evidence="2" key="1">
    <citation type="journal article" date="2014" name="Nat. Commun.">
        <title>The emerging biofuel crop Camelina sativa retains a highly undifferentiated hexaploid genome structure.</title>
        <authorList>
            <person name="Kagale S."/>
            <person name="Koh C."/>
            <person name="Nixon J."/>
            <person name="Bollina V."/>
            <person name="Clarke W.E."/>
            <person name="Tuteja R."/>
            <person name="Spillane C."/>
            <person name="Robinson S.J."/>
            <person name="Links M.G."/>
            <person name="Clarke C."/>
            <person name="Higgins E.E."/>
            <person name="Huebert T."/>
            <person name="Sharpe A.G."/>
            <person name="Parkin I.A."/>
        </authorList>
    </citation>
    <scope>NUCLEOTIDE SEQUENCE [LARGE SCALE GENOMIC DNA]</scope>
    <source>
        <strain evidence="2">cv. DH55</strain>
    </source>
</reference>
<feature type="compositionally biased region" description="Polar residues" evidence="1">
    <location>
        <begin position="141"/>
        <end position="154"/>
    </location>
</feature>
<dbReference type="RefSeq" id="XP_010432502.1">
    <property type="nucleotide sequence ID" value="XM_010434200.2"/>
</dbReference>
<sequence length="344" mass="38882">MGSEAAQGSSRLDTLEIKSLIFREFGHQRAESYFHQLRRFFALKITKSEFDKFFIKTIGRQHIHLHNRLLRSIIKNASVAKSPPSRFAKKGGSFVRFGHGNTKNYQSQQLYGDSAFSPSTRKSRSRKFRDRPSPLGKPHHSLTTTNEESMCKAQSATELLSLGSRPPVEVASVEDGEEVEQMAASPSVQSRSPITAPLGVSMSLRRNGATRKSISNVSMCSSSFNRETCQSIGELPDTRTLRSRLERRLEMEGIKITMDSCSLLNSGLDAFMRRLIQPCLSLANTRCGNEQRVREMNYQYTQQSRRLSYVSMSDFRAGMELNPQILGEDWPIHMEKICSRASDK</sequence>
<evidence type="ECO:0000313" key="2">
    <source>
        <dbReference type="Proteomes" id="UP000694864"/>
    </source>
</evidence>
<evidence type="ECO:0000256" key="1">
    <source>
        <dbReference type="SAM" id="MobiDB-lite"/>
    </source>
</evidence>
<dbReference type="PANTHER" id="PTHR21277">
    <property type="entry name" value="TRANSCRIPTIONAL ADAPTER 1"/>
    <property type="match status" value="1"/>
</dbReference>
<dbReference type="PANTHER" id="PTHR21277:SF47">
    <property type="entry name" value="BNAA03G50700D PROTEIN"/>
    <property type="match status" value="1"/>
</dbReference>
<name>A0ABM0TWI9_CAMSA</name>
<proteinExistence type="predicted"/>
<dbReference type="InterPro" id="IPR024738">
    <property type="entry name" value="Hfi1/Tada1"/>
</dbReference>
<feature type="region of interest" description="Disordered" evidence="1">
    <location>
        <begin position="108"/>
        <end position="154"/>
    </location>
</feature>
<dbReference type="Proteomes" id="UP000694864">
    <property type="component" value="Chromosome 10"/>
</dbReference>
<dbReference type="CDD" id="cd22933">
    <property type="entry name" value="HFD_HFI1"/>
    <property type="match status" value="1"/>
</dbReference>
<accession>A0ABM0TWI9</accession>
<keyword evidence="2" id="KW-1185">Reference proteome</keyword>
<reference evidence="3" key="2">
    <citation type="submission" date="2025-08" db="UniProtKB">
        <authorList>
            <consortium name="RefSeq"/>
        </authorList>
    </citation>
    <scope>IDENTIFICATION</scope>
    <source>
        <tissue evidence="3">Leaf</tissue>
    </source>
</reference>